<protein>
    <submittedName>
        <fullName evidence="4">Phosphatase PAP2 family protein</fullName>
    </submittedName>
</protein>
<dbReference type="RefSeq" id="WP_248552330.1">
    <property type="nucleotide sequence ID" value="NZ_JALPRK010000012.1"/>
</dbReference>
<dbReference type="Proteomes" id="UP001139534">
    <property type="component" value="Unassembled WGS sequence"/>
</dbReference>
<evidence type="ECO:0000313" key="5">
    <source>
        <dbReference type="Proteomes" id="UP001139534"/>
    </source>
</evidence>
<dbReference type="Pfam" id="PF01569">
    <property type="entry name" value="PAP2"/>
    <property type="match status" value="1"/>
</dbReference>
<dbReference type="CDD" id="cd03397">
    <property type="entry name" value="PAP2_acid_phosphatase"/>
    <property type="match status" value="1"/>
</dbReference>
<evidence type="ECO:0000256" key="1">
    <source>
        <dbReference type="ARBA" id="ARBA00022729"/>
    </source>
</evidence>
<dbReference type="NCBIfam" id="TIGR02601">
    <property type="entry name" value="autotrns_rpt"/>
    <property type="match status" value="1"/>
</dbReference>
<feature type="domain" description="Phosphatidic acid phosphatase type 2/haloperoxidase" evidence="3">
    <location>
        <begin position="181"/>
        <end position="298"/>
    </location>
</feature>
<organism evidence="4 5">
    <name type="scientific">Paenibacillus mellifer</name>
    <dbReference type="NCBI Taxonomy" id="2937794"/>
    <lineage>
        <taxon>Bacteria</taxon>
        <taxon>Bacillati</taxon>
        <taxon>Bacillota</taxon>
        <taxon>Bacilli</taxon>
        <taxon>Bacillales</taxon>
        <taxon>Paenibacillaceae</taxon>
        <taxon>Paenibacillus</taxon>
    </lineage>
</organism>
<keyword evidence="5" id="KW-1185">Reference proteome</keyword>
<gene>
    <name evidence="4" type="ORF">M0651_13795</name>
</gene>
<sequence>MKRLKTSIVSTLLLSLMAASPLGSAGVASANVAAQVYPTSVAPVEASSGAFADRYKNNVKENATVETNPAIEALSGYLELWTPGKTWDGGTILEQSVLDANIRKVVEITAKRTEAEGKAAYLDDRRNQSYSVIDGLGPLADVYRHLTGAQTTILDIPADATEVKYDDKGTGAGDPESKLGNMVKFVNTVRGNYSSSNPAKGYYQYPRPFRWSEEVSVLPTLIPAKNPDPTNDGGFPSGHTNAAYLAAFAMAYAVPERYQELLTRASDLGHSRIVAGMHSPLDVIGGRVLATALSASILNDPENQGLKEAAYKEAHTKLLNQVVTGTDPYSNYESNKQKFTERLTYDFPQIQDQGKAVTVPKGAEVLLETRLPYLDNTQRRWVLATTGLPSGYPLLDDKEGWGRLNLFAAADGFGALVNDVTVTMDAAKGGFHAADQWRNDISGAGKLTKQGTGALELTGNNTFTGGVQLEQGTLIGSSATALGNGPVVNNGGILQKNVPGELIVSSNFKQSSKGTLELALAGPDNGPLRIKGTATYGGKLRVDLTGVELSDKQRITVITSGKRDPKSTFASIETKGLPAKTQVKAIYNAHSVQLLITKK</sequence>
<keyword evidence="1 2" id="KW-0732">Signal</keyword>
<evidence type="ECO:0000259" key="3">
    <source>
        <dbReference type="SMART" id="SM00014"/>
    </source>
</evidence>
<feature type="signal peptide" evidence="2">
    <location>
        <begin position="1"/>
        <end position="25"/>
    </location>
</feature>
<reference evidence="4" key="1">
    <citation type="submission" date="2022-04" db="EMBL/GenBank/DDBJ databases">
        <authorList>
            <person name="Seo M.-J."/>
        </authorList>
    </citation>
    <scope>NUCLEOTIDE SEQUENCE</scope>
    <source>
        <strain evidence="4">MBLB2552</strain>
    </source>
</reference>
<dbReference type="SMART" id="SM00014">
    <property type="entry name" value="acidPPc"/>
    <property type="match status" value="1"/>
</dbReference>
<accession>A0A9X1XZE4</accession>
<dbReference type="EMBL" id="JALPRK010000012">
    <property type="protein sequence ID" value="MCK8488249.1"/>
    <property type="molecule type" value="Genomic_DNA"/>
</dbReference>
<dbReference type="SUPFAM" id="SSF51126">
    <property type="entry name" value="Pectin lyase-like"/>
    <property type="match status" value="1"/>
</dbReference>
<proteinExistence type="predicted"/>
<dbReference type="Pfam" id="PF12951">
    <property type="entry name" value="PATR"/>
    <property type="match status" value="1"/>
</dbReference>
<dbReference type="AlphaFoldDB" id="A0A9X1XZE4"/>
<evidence type="ECO:0000256" key="2">
    <source>
        <dbReference type="SAM" id="SignalP"/>
    </source>
</evidence>
<dbReference type="InterPro" id="IPR036938">
    <property type="entry name" value="PAP2/HPO_sf"/>
</dbReference>
<dbReference type="InterPro" id="IPR001011">
    <property type="entry name" value="Acid_Pase_classA_bac"/>
</dbReference>
<dbReference type="InterPro" id="IPR000326">
    <property type="entry name" value="PAP2/HPO"/>
</dbReference>
<dbReference type="Gene3D" id="1.20.144.10">
    <property type="entry name" value="Phosphatidic acid phosphatase type 2/haloperoxidase"/>
    <property type="match status" value="1"/>
</dbReference>
<dbReference type="GO" id="GO:0030288">
    <property type="term" value="C:outer membrane-bounded periplasmic space"/>
    <property type="evidence" value="ECO:0007669"/>
    <property type="project" value="InterPro"/>
</dbReference>
<name>A0A9X1XZE4_9BACL</name>
<evidence type="ECO:0000313" key="4">
    <source>
        <dbReference type="EMBL" id="MCK8488249.1"/>
    </source>
</evidence>
<dbReference type="InterPro" id="IPR011050">
    <property type="entry name" value="Pectin_lyase_fold/virulence"/>
</dbReference>
<dbReference type="GO" id="GO:0003993">
    <property type="term" value="F:acid phosphatase activity"/>
    <property type="evidence" value="ECO:0007669"/>
    <property type="project" value="InterPro"/>
</dbReference>
<feature type="chain" id="PRO_5040861110" evidence="2">
    <location>
        <begin position="26"/>
        <end position="599"/>
    </location>
</feature>
<dbReference type="SUPFAM" id="SSF48317">
    <property type="entry name" value="Acid phosphatase/Vanadium-dependent haloperoxidase"/>
    <property type="match status" value="1"/>
</dbReference>
<comment type="caution">
    <text evidence="4">The sequence shown here is derived from an EMBL/GenBank/DDBJ whole genome shotgun (WGS) entry which is preliminary data.</text>
</comment>
<dbReference type="InterPro" id="IPR013425">
    <property type="entry name" value="Autotrns_rpt"/>
</dbReference>